<dbReference type="EMBL" id="VLLG01000004">
    <property type="protein sequence ID" value="TWI87009.1"/>
    <property type="molecule type" value="Genomic_DNA"/>
</dbReference>
<accession>A0A562T0E9</accession>
<comment type="caution">
    <text evidence="2">The sequence shown here is derived from an EMBL/GenBank/DDBJ whole genome shotgun (WGS) entry which is preliminary data.</text>
</comment>
<dbReference type="OrthoDB" id="621991at2"/>
<feature type="compositionally biased region" description="Basic and acidic residues" evidence="1">
    <location>
        <begin position="61"/>
        <end position="71"/>
    </location>
</feature>
<organism evidence="2 3">
    <name type="scientific">Chitinophaga japonensis</name>
    <name type="common">Flexibacter japonensis</name>
    <dbReference type="NCBI Taxonomy" id="104662"/>
    <lineage>
        <taxon>Bacteria</taxon>
        <taxon>Pseudomonadati</taxon>
        <taxon>Bacteroidota</taxon>
        <taxon>Chitinophagia</taxon>
        <taxon>Chitinophagales</taxon>
        <taxon>Chitinophagaceae</taxon>
        <taxon>Chitinophaga</taxon>
    </lineage>
</organism>
<gene>
    <name evidence="2" type="ORF">LX66_4277</name>
</gene>
<proteinExistence type="predicted"/>
<sequence length="526" mass="57863">MRTSPINKSTAGASPVPQGNRSFFQYGPGGAFFRPAHAAGAAIQKKDGPGKEDAAQTADSTKGREPAKEPETKIGFGSLGVFCQLFDDLVLQFPARWKQSYERAKREGTNRLFDPAFGKKLISDEIMSLWNIFYAIQYSTGSPYGKAVDFSKGLEMAEQITGVSDTYIHLVSIALHMDMKKYLSDKIPGYAKENLGIFLISGALLQAGLAGVNALTESDVDIFSLVGPATASFTEAPAGLKRPSILNNIPDPRWKYPFWQTPDKLELKYTGLNPDAGAATWNLSLGLNIASMMDLYPKDEKEKKKYKGFELYPYFNYVHNAPVEGKPAPAEEHRFLAGFFAGNKGFYTLLEGGARLDGKDPKEVYGRLGGVMQHFGPLSLLQLTGEMNYRPDNDAGLRGRINAATSFELLDNDQWQLKLGGSIGGLLPSGEARGAVDFGANLLLNYKYKGLATGADVTFNMGRQDPFDASSPAMYGMLGRLTFFDMLKIGMEYYKINQQHDTLPDKDLRGFIAIDFAPVFMRKRKP</sequence>
<dbReference type="RefSeq" id="WP_145717258.1">
    <property type="nucleotide sequence ID" value="NZ_BAAAFY010000004.1"/>
</dbReference>
<dbReference type="AlphaFoldDB" id="A0A562T0E9"/>
<evidence type="ECO:0000313" key="3">
    <source>
        <dbReference type="Proteomes" id="UP000316778"/>
    </source>
</evidence>
<evidence type="ECO:0000256" key="1">
    <source>
        <dbReference type="SAM" id="MobiDB-lite"/>
    </source>
</evidence>
<name>A0A562T0E9_CHIJA</name>
<reference evidence="2 3" key="1">
    <citation type="journal article" date="2013" name="Stand. Genomic Sci.">
        <title>Genomic Encyclopedia of Type Strains, Phase I: The one thousand microbial genomes (KMG-I) project.</title>
        <authorList>
            <person name="Kyrpides N.C."/>
            <person name="Woyke T."/>
            <person name="Eisen J.A."/>
            <person name="Garrity G."/>
            <person name="Lilburn T.G."/>
            <person name="Beck B.J."/>
            <person name="Whitman W.B."/>
            <person name="Hugenholtz P."/>
            <person name="Klenk H.P."/>
        </authorList>
    </citation>
    <scope>NUCLEOTIDE SEQUENCE [LARGE SCALE GENOMIC DNA]</scope>
    <source>
        <strain evidence="2 3">DSM 13484</strain>
    </source>
</reference>
<feature type="compositionally biased region" description="Basic and acidic residues" evidence="1">
    <location>
        <begin position="44"/>
        <end position="54"/>
    </location>
</feature>
<protein>
    <submittedName>
        <fullName evidence="2">Uncharacterized protein</fullName>
    </submittedName>
</protein>
<evidence type="ECO:0000313" key="2">
    <source>
        <dbReference type="EMBL" id="TWI87009.1"/>
    </source>
</evidence>
<feature type="region of interest" description="Disordered" evidence="1">
    <location>
        <begin position="1"/>
        <end position="22"/>
    </location>
</feature>
<dbReference type="Proteomes" id="UP000316778">
    <property type="component" value="Unassembled WGS sequence"/>
</dbReference>
<keyword evidence="3" id="KW-1185">Reference proteome</keyword>
<feature type="region of interest" description="Disordered" evidence="1">
    <location>
        <begin position="38"/>
        <end position="71"/>
    </location>
</feature>